<dbReference type="InterPro" id="IPR052337">
    <property type="entry name" value="SAT4-like"/>
</dbReference>
<accession>A0A0D1YKZ3</accession>
<dbReference type="VEuPathDB" id="FungiDB:PV08_05751"/>
<evidence type="ECO:0000256" key="6">
    <source>
        <dbReference type="SAM" id="MobiDB-lite"/>
    </source>
</evidence>
<sequence length="370" mass="41119">MSSSITNPNQFKGEFLPHDSLQAELKTLNICFIAVTSVFIGIRLIVRAFVVKHVAADDYLMVAAGLFATAFSAMAIVGVRYGLGDHVWDLPQDADLVEKIKKTVQVSLLLLLLLLPPYANTYLLDQTLWICQVMYVTALMLVKISIVVSYIRVFPTATFRRIMYALSAAILSVWLCSILVTIFQCKPVEGAWDFTLPRNCLPIDKFYYFSTAFSIFTDFLLCTLPLPVFWRLNLPRRQKYVVSLLFAIGLFATVASALRISVLQGVESLDVTQGSVPTMKWSVVEVGTGIICACIPCFKPLFKNWLPDKTSHTGSSGRPSTRGNPSSPRLGSSHSEAHELTKAPEGWTAFHHPVPTRIKADSFVTTKNFI</sequence>
<dbReference type="GO" id="GO:0016020">
    <property type="term" value="C:membrane"/>
    <property type="evidence" value="ECO:0007669"/>
    <property type="project" value="UniProtKB-SubCell"/>
</dbReference>
<feature type="domain" description="Rhodopsin" evidence="8">
    <location>
        <begin position="42"/>
        <end position="303"/>
    </location>
</feature>
<dbReference type="AlphaFoldDB" id="A0A0D1YKZ3"/>
<comment type="subcellular location">
    <subcellularLocation>
        <location evidence="1">Membrane</location>
        <topology evidence="1">Multi-pass membrane protein</topology>
    </subcellularLocation>
</comment>
<feature type="compositionally biased region" description="Polar residues" evidence="6">
    <location>
        <begin position="312"/>
        <end position="334"/>
    </location>
</feature>
<dbReference type="PANTHER" id="PTHR33048:SF131">
    <property type="entry name" value="INTEGRAL MEMBRANE PROTEIN"/>
    <property type="match status" value="1"/>
</dbReference>
<dbReference type="OrthoDB" id="10017208at2759"/>
<keyword evidence="10" id="KW-1185">Reference proteome</keyword>
<feature type="transmembrane region" description="Helical" evidence="7">
    <location>
        <begin position="127"/>
        <end position="151"/>
    </location>
</feature>
<feature type="transmembrane region" description="Helical" evidence="7">
    <location>
        <begin position="62"/>
        <end position="83"/>
    </location>
</feature>
<dbReference type="GeneID" id="27332834"/>
<evidence type="ECO:0000259" key="8">
    <source>
        <dbReference type="Pfam" id="PF20684"/>
    </source>
</evidence>
<feature type="transmembrane region" description="Helical" evidence="7">
    <location>
        <begin position="104"/>
        <end position="121"/>
    </location>
</feature>
<feature type="region of interest" description="Disordered" evidence="6">
    <location>
        <begin position="310"/>
        <end position="338"/>
    </location>
</feature>
<evidence type="ECO:0000256" key="7">
    <source>
        <dbReference type="SAM" id="Phobius"/>
    </source>
</evidence>
<protein>
    <recommendedName>
        <fullName evidence="8">Rhodopsin domain-containing protein</fullName>
    </recommendedName>
</protein>
<gene>
    <name evidence="9" type="ORF">PV08_05751</name>
</gene>
<name>A0A0D1YKZ3_9EURO</name>
<evidence type="ECO:0000313" key="10">
    <source>
        <dbReference type="Proteomes" id="UP000053328"/>
    </source>
</evidence>
<evidence type="ECO:0000256" key="3">
    <source>
        <dbReference type="ARBA" id="ARBA00022989"/>
    </source>
</evidence>
<proteinExistence type="inferred from homology"/>
<dbReference type="Proteomes" id="UP000053328">
    <property type="component" value="Unassembled WGS sequence"/>
</dbReference>
<comment type="similarity">
    <text evidence="5">Belongs to the SAT4 family.</text>
</comment>
<dbReference type="PANTHER" id="PTHR33048">
    <property type="entry name" value="PTH11-LIKE INTEGRAL MEMBRANE PROTEIN (AFU_ORTHOLOGUE AFUA_5G11245)"/>
    <property type="match status" value="1"/>
</dbReference>
<evidence type="ECO:0000256" key="5">
    <source>
        <dbReference type="ARBA" id="ARBA00038359"/>
    </source>
</evidence>
<feature type="transmembrane region" description="Helical" evidence="7">
    <location>
        <begin position="206"/>
        <end position="228"/>
    </location>
</feature>
<dbReference type="Pfam" id="PF20684">
    <property type="entry name" value="Fung_rhodopsin"/>
    <property type="match status" value="1"/>
</dbReference>
<organism evidence="9 10">
    <name type="scientific">Exophiala spinifera</name>
    <dbReference type="NCBI Taxonomy" id="91928"/>
    <lineage>
        <taxon>Eukaryota</taxon>
        <taxon>Fungi</taxon>
        <taxon>Dikarya</taxon>
        <taxon>Ascomycota</taxon>
        <taxon>Pezizomycotina</taxon>
        <taxon>Eurotiomycetes</taxon>
        <taxon>Chaetothyriomycetidae</taxon>
        <taxon>Chaetothyriales</taxon>
        <taxon>Herpotrichiellaceae</taxon>
        <taxon>Exophiala</taxon>
    </lineage>
</organism>
<evidence type="ECO:0000313" key="9">
    <source>
        <dbReference type="EMBL" id="KIW15701.1"/>
    </source>
</evidence>
<dbReference type="RefSeq" id="XP_016235917.1">
    <property type="nucleotide sequence ID" value="XM_016380090.1"/>
</dbReference>
<dbReference type="STRING" id="91928.A0A0D1YKZ3"/>
<keyword evidence="3 7" id="KW-1133">Transmembrane helix</keyword>
<keyword evidence="2 7" id="KW-0812">Transmembrane</keyword>
<dbReference type="HOGENOM" id="CLU_028200_0_2_1"/>
<feature type="transmembrane region" description="Helical" evidence="7">
    <location>
        <begin position="30"/>
        <end position="50"/>
    </location>
</feature>
<feature type="transmembrane region" description="Helical" evidence="7">
    <location>
        <begin position="281"/>
        <end position="302"/>
    </location>
</feature>
<keyword evidence="4 7" id="KW-0472">Membrane</keyword>
<evidence type="ECO:0000256" key="4">
    <source>
        <dbReference type="ARBA" id="ARBA00023136"/>
    </source>
</evidence>
<evidence type="ECO:0000256" key="2">
    <source>
        <dbReference type="ARBA" id="ARBA00022692"/>
    </source>
</evidence>
<feature type="transmembrane region" description="Helical" evidence="7">
    <location>
        <begin position="163"/>
        <end position="183"/>
    </location>
</feature>
<reference evidence="9 10" key="1">
    <citation type="submission" date="2015-01" db="EMBL/GenBank/DDBJ databases">
        <title>The Genome Sequence of Exophiala spinifera CBS89968.</title>
        <authorList>
            <consortium name="The Broad Institute Genomics Platform"/>
            <person name="Cuomo C."/>
            <person name="de Hoog S."/>
            <person name="Gorbushina A."/>
            <person name="Stielow B."/>
            <person name="Teixiera M."/>
            <person name="Abouelleil A."/>
            <person name="Chapman S.B."/>
            <person name="Priest M."/>
            <person name="Young S.K."/>
            <person name="Wortman J."/>
            <person name="Nusbaum C."/>
            <person name="Birren B."/>
        </authorList>
    </citation>
    <scope>NUCLEOTIDE SEQUENCE [LARGE SCALE GENOMIC DNA]</scope>
    <source>
        <strain evidence="9 10">CBS 89968</strain>
    </source>
</reference>
<dbReference type="InterPro" id="IPR049326">
    <property type="entry name" value="Rhodopsin_dom_fungi"/>
</dbReference>
<dbReference type="EMBL" id="KN847495">
    <property type="protein sequence ID" value="KIW15701.1"/>
    <property type="molecule type" value="Genomic_DNA"/>
</dbReference>
<evidence type="ECO:0000256" key="1">
    <source>
        <dbReference type="ARBA" id="ARBA00004141"/>
    </source>
</evidence>
<feature type="transmembrane region" description="Helical" evidence="7">
    <location>
        <begin position="240"/>
        <end position="261"/>
    </location>
</feature>